<dbReference type="InterPro" id="IPR048366">
    <property type="entry name" value="TNP-like_GBD"/>
</dbReference>
<organism evidence="8 9">
    <name type="scientific">Aphis craccivora</name>
    <name type="common">Cowpea aphid</name>
    <dbReference type="NCBI Taxonomy" id="307492"/>
    <lineage>
        <taxon>Eukaryota</taxon>
        <taxon>Metazoa</taxon>
        <taxon>Ecdysozoa</taxon>
        <taxon>Arthropoda</taxon>
        <taxon>Hexapoda</taxon>
        <taxon>Insecta</taxon>
        <taxon>Pterygota</taxon>
        <taxon>Neoptera</taxon>
        <taxon>Paraneoptera</taxon>
        <taxon>Hemiptera</taxon>
        <taxon>Sternorrhyncha</taxon>
        <taxon>Aphidomorpha</taxon>
        <taxon>Aphidoidea</taxon>
        <taxon>Aphididae</taxon>
        <taxon>Aphidini</taxon>
        <taxon>Aphis</taxon>
        <taxon>Aphis</taxon>
    </lineage>
</organism>
<dbReference type="Pfam" id="PF12017">
    <property type="entry name" value="Tnp_P_element"/>
    <property type="match status" value="1"/>
</dbReference>
<dbReference type="PANTHER" id="PTHR47577">
    <property type="entry name" value="THAP DOMAIN-CONTAINING PROTEIN 6"/>
    <property type="match status" value="1"/>
</dbReference>
<keyword evidence="4 5" id="KW-0238">DNA-binding</keyword>
<evidence type="ECO:0000256" key="5">
    <source>
        <dbReference type="PROSITE-ProRule" id="PRU00309"/>
    </source>
</evidence>
<evidence type="ECO:0000259" key="7">
    <source>
        <dbReference type="PROSITE" id="PS50950"/>
    </source>
</evidence>
<feature type="coiled-coil region" evidence="6">
    <location>
        <begin position="160"/>
        <end position="201"/>
    </location>
</feature>
<evidence type="ECO:0000256" key="6">
    <source>
        <dbReference type="SAM" id="Coils"/>
    </source>
</evidence>
<evidence type="ECO:0000313" key="8">
    <source>
        <dbReference type="EMBL" id="KAF0718625.1"/>
    </source>
</evidence>
<protein>
    <recommendedName>
        <fullName evidence="7">THAP-type domain-containing protein</fullName>
    </recommendedName>
</protein>
<dbReference type="Proteomes" id="UP000478052">
    <property type="component" value="Unassembled WGS sequence"/>
</dbReference>
<keyword evidence="9" id="KW-1185">Reference proteome</keyword>
<keyword evidence="2 5" id="KW-0863">Zinc-finger</keyword>
<accession>A0A6G0W1B1</accession>
<evidence type="ECO:0000256" key="3">
    <source>
        <dbReference type="ARBA" id="ARBA00022833"/>
    </source>
</evidence>
<dbReference type="Pfam" id="PF21788">
    <property type="entry name" value="TNP-like_GBD"/>
    <property type="match status" value="1"/>
</dbReference>
<dbReference type="EMBL" id="VUJU01009657">
    <property type="protein sequence ID" value="KAF0718625.1"/>
    <property type="molecule type" value="Genomic_DNA"/>
</dbReference>
<gene>
    <name evidence="8" type="ORF">FWK35_00030280</name>
</gene>
<keyword evidence="3" id="KW-0862">Zinc</keyword>
<dbReference type="OrthoDB" id="6622448at2759"/>
<dbReference type="PROSITE" id="PS50950">
    <property type="entry name" value="ZF_THAP"/>
    <property type="match status" value="1"/>
</dbReference>
<reference evidence="8 9" key="1">
    <citation type="submission" date="2019-08" db="EMBL/GenBank/DDBJ databases">
        <title>Whole genome of Aphis craccivora.</title>
        <authorList>
            <person name="Voronova N.V."/>
            <person name="Shulinski R.S."/>
            <person name="Bandarenka Y.V."/>
            <person name="Zhorov D.G."/>
            <person name="Warner D."/>
        </authorList>
    </citation>
    <scope>NUCLEOTIDE SEQUENCE [LARGE SCALE GENOMIC DNA]</scope>
    <source>
        <strain evidence="8">180601</strain>
        <tissue evidence="8">Whole Body</tissue>
    </source>
</reference>
<comment type="caution">
    <text evidence="8">The sequence shown here is derived from an EMBL/GenBank/DDBJ whole genome shotgun (WGS) entry which is preliminary data.</text>
</comment>
<keyword evidence="6" id="KW-0175">Coiled coil</keyword>
<dbReference type="InterPro" id="IPR048365">
    <property type="entry name" value="TNP-like_RNaseH_N"/>
</dbReference>
<keyword evidence="1" id="KW-0479">Metal-binding</keyword>
<dbReference type="GO" id="GO:0008270">
    <property type="term" value="F:zinc ion binding"/>
    <property type="evidence" value="ECO:0007669"/>
    <property type="project" value="UniProtKB-KW"/>
</dbReference>
<evidence type="ECO:0000256" key="1">
    <source>
        <dbReference type="ARBA" id="ARBA00022723"/>
    </source>
</evidence>
<dbReference type="InterPro" id="IPR048367">
    <property type="entry name" value="TNP-like_RNaseH_C"/>
</dbReference>
<dbReference type="InterPro" id="IPR006612">
    <property type="entry name" value="THAP_Znf"/>
</dbReference>
<feature type="domain" description="THAP-type" evidence="7">
    <location>
        <begin position="1"/>
        <end position="57"/>
    </location>
</feature>
<dbReference type="Gene3D" id="6.20.210.20">
    <property type="entry name" value="THAP domain"/>
    <property type="match status" value="1"/>
</dbReference>
<dbReference type="InterPro" id="IPR021896">
    <property type="entry name" value="THAP9-like_HTH"/>
</dbReference>
<dbReference type="PANTHER" id="PTHR47577:SF2">
    <property type="entry name" value="THAP DOMAIN CONTAINING 9"/>
    <property type="match status" value="1"/>
</dbReference>
<dbReference type="SUPFAM" id="SSF57716">
    <property type="entry name" value="Glucocorticoid receptor-like (DNA-binding domain)"/>
    <property type="match status" value="1"/>
</dbReference>
<proteinExistence type="predicted"/>
<dbReference type="Pfam" id="PF05485">
    <property type="entry name" value="THAP"/>
    <property type="match status" value="1"/>
</dbReference>
<evidence type="ECO:0000256" key="4">
    <source>
        <dbReference type="ARBA" id="ARBA00023125"/>
    </source>
</evidence>
<dbReference type="GO" id="GO:0003677">
    <property type="term" value="F:DNA binding"/>
    <property type="evidence" value="ECO:0007669"/>
    <property type="project" value="UniProtKB-UniRule"/>
</dbReference>
<evidence type="ECO:0000256" key="2">
    <source>
        <dbReference type="ARBA" id="ARBA00022771"/>
    </source>
</evidence>
<sequence>MVTFPKNLEKRQKWASVLGLQQIGDWQYVCGNHFTSDCYIFSNTRKILKPDVIPFVVQYCSDDESCTPITCTSESDNYSYVVHNSDGESCSPIPSTSGTDNYSQVIYRTPSTPKRKKVELSSEVNSPKICPKKKLIWSSSRFGDLSLRDFETPNRAARNFKVIKTTVSQLRRKNKNLKQKCKRLEKKVETLNDLLEILKKKSLMTDFVADNLKNLTRLCYCQHIDILEKLIKNGLSGKKQPYTEEIKQFSVTLQYYSPKAYNYIRKTFGKLLPHPRTLRRWYMVVDGNPGFTKESFEAIANEAKNRPIYCNLVIDEMCIRRYVEMDSQKKIHGYINMGAEYSYENDDIPLAKNALLFLVVGINGYWKMPIAYFLIDGLNGGERANLLTKAIDLLYDTGIHLCSVTFDGASVNSKMCTELGANFNIDNGKPYIINNHGQKLYIYYDPVHMLKLIRNAWEFKSVIINSKGENICWKYIKMLYEIEQQEGLRAGTKLTKRHIEFHNEKMNVRLAAQTLSDSVADALSYLKNQNDLFSDVEPTAEFIRYINNAFDILNSRSKFSKNPYNKAISSDTIEHLQNAISMFHDLLAKTDLYFFPTYKISQDHIETTFSAIRSRLGYNNNPTCREFKAAYKRIIIHNEVVGSVFGNCSMLENTKHLSVNISKFEKNVMFNLNSHWLPERHLDDHDYFETYLNMTKYMEDTCHYIAGFVVKKLLKKVDCQSCQNSLIKPRCNNDNENSLITLKNRGWLIIPSKSVKTICEEVERIFRAHEPIYFSSTRNKLKSSLYKTNNTCLFSCQSQTSALDTHQNKLINLIAVTYVDIRVFHELRKIHDVNIKSGKTRSKLTKLLHFRHE</sequence>
<dbReference type="Pfam" id="PF21789">
    <property type="entry name" value="TNP-like_RNaseH_C"/>
    <property type="match status" value="1"/>
</dbReference>
<evidence type="ECO:0000313" key="9">
    <source>
        <dbReference type="Proteomes" id="UP000478052"/>
    </source>
</evidence>
<dbReference type="InterPro" id="IPR038441">
    <property type="entry name" value="THAP_Znf_sf"/>
</dbReference>
<dbReference type="Pfam" id="PF21787">
    <property type="entry name" value="TNP-like_RNaseH_N"/>
    <property type="match status" value="1"/>
</dbReference>
<dbReference type="AlphaFoldDB" id="A0A6G0W1B1"/>
<name>A0A6G0W1B1_APHCR</name>